<dbReference type="STRING" id="1122973.GCA_000379925_00109"/>
<organism evidence="1 2">
    <name type="scientific">Porphyromonas levii</name>
    <dbReference type="NCBI Taxonomy" id="28114"/>
    <lineage>
        <taxon>Bacteria</taxon>
        <taxon>Pseudomonadati</taxon>
        <taxon>Bacteroidota</taxon>
        <taxon>Bacteroidia</taxon>
        <taxon>Bacteroidales</taxon>
        <taxon>Porphyromonadaceae</taxon>
        <taxon>Porphyromonas</taxon>
    </lineage>
</organism>
<keyword evidence="2" id="KW-1185">Reference proteome</keyword>
<comment type="caution">
    <text evidence="1">The sequence shown here is derived from an EMBL/GenBank/DDBJ whole genome shotgun (WGS) entry which is preliminary data.</text>
</comment>
<dbReference type="OrthoDB" id="9812080at2"/>
<name>A0A4Y8WNJ9_9PORP</name>
<dbReference type="AlphaFoldDB" id="A0A4Y8WNJ9"/>
<accession>A0A4Y8WNJ9</accession>
<reference evidence="1 2" key="1">
    <citation type="submission" date="2019-03" db="EMBL/GenBank/DDBJ databases">
        <title>Porphyromonas levii Isolated from the Uterus of Dairy Cows.</title>
        <authorList>
            <person name="Francis A.M."/>
        </authorList>
    </citation>
    <scope>NUCLEOTIDE SEQUENCE [LARGE SCALE GENOMIC DNA]</scope>
    <source>
        <strain evidence="1 2">AF5678</strain>
    </source>
</reference>
<dbReference type="Proteomes" id="UP000297225">
    <property type="component" value="Unassembled WGS sequence"/>
</dbReference>
<dbReference type="EMBL" id="SPNC01000128">
    <property type="protein sequence ID" value="TFH94401.1"/>
    <property type="molecule type" value="Genomic_DNA"/>
</dbReference>
<protein>
    <recommendedName>
        <fullName evidence="3">LPS export ABC transporter periplasmic protein LptC</fullName>
    </recommendedName>
</protein>
<proteinExistence type="predicted"/>
<evidence type="ECO:0000313" key="2">
    <source>
        <dbReference type="Proteomes" id="UP000297225"/>
    </source>
</evidence>
<evidence type="ECO:0008006" key="3">
    <source>
        <dbReference type="Google" id="ProtNLM"/>
    </source>
</evidence>
<evidence type="ECO:0000313" key="1">
    <source>
        <dbReference type="EMBL" id="TFH94401.1"/>
    </source>
</evidence>
<sequence length="213" mass="23813">MLAQPTLWVCAGIFLYITAALSACGGKKSDTILADVDSLSYSSITRDVSSLISDSGITKYKLEAPIWYTYDNPEPYWYFPEGMYVEQFDTLFATQASIKADTAYYYQAKKLWQLVGNVEVLNREGGRFFGNSLYWDEQLQEVYSHEHTLIIPKPGQLIESKYGFRSNQSMTRYELYSSFGHVDVEDHPMAPADSTSTASGTAPDTLSLAPAAI</sequence>
<gene>
    <name evidence="1" type="ORF">E4P47_07655</name>
</gene>